<name>A0AAP0IU37_9MAGN</name>
<dbReference type="InterPro" id="IPR052927">
    <property type="entry name" value="DCC_oxidoreductase"/>
</dbReference>
<gene>
    <name evidence="1" type="ORF">Syun_018414</name>
</gene>
<dbReference type="AlphaFoldDB" id="A0AAP0IU37"/>
<dbReference type="Proteomes" id="UP001420932">
    <property type="component" value="Unassembled WGS sequence"/>
</dbReference>
<sequence>MTTTSSVVGDNGSDVDDVIRSVAIIECSARTQLPRELDITDQAIEIKLEQQFVTWFLQYAFFTWELHMSFTIYEAWCQKAAIQYTGNIYLIAKKRRTPIYLMAKVFQHYKKTRATDETFKKKSEQMNTNKRFEVGGSGTGISLHSVGSISARKHGDTLMKWVINVDKYRKIKLCCHQSKAAEPYLEYCGVTREEVLRRFVLLEGLGSCYQASTSMG</sequence>
<accession>A0AAP0IU37</accession>
<comment type="caution">
    <text evidence="1">The sequence shown here is derived from an EMBL/GenBank/DDBJ whole genome shotgun (WGS) entry which is preliminary data.</text>
</comment>
<reference evidence="1 2" key="1">
    <citation type="submission" date="2024-01" db="EMBL/GenBank/DDBJ databases">
        <title>Genome assemblies of Stephania.</title>
        <authorList>
            <person name="Yang L."/>
        </authorList>
    </citation>
    <scope>NUCLEOTIDE SEQUENCE [LARGE SCALE GENOMIC DNA]</scope>
    <source>
        <strain evidence="1">YNDBR</strain>
        <tissue evidence="1">Leaf</tissue>
    </source>
</reference>
<evidence type="ECO:0000313" key="1">
    <source>
        <dbReference type="EMBL" id="KAK9120797.1"/>
    </source>
</evidence>
<protein>
    <submittedName>
        <fullName evidence="1">Uncharacterized protein</fullName>
    </submittedName>
</protein>
<dbReference type="PANTHER" id="PTHR33639">
    <property type="entry name" value="THIOL-DISULFIDE OXIDOREDUCTASE DCC"/>
    <property type="match status" value="1"/>
</dbReference>
<organism evidence="1 2">
    <name type="scientific">Stephania yunnanensis</name>
    <dbReference type="NCBI Taxonomy" id="152371"/>
    <lineage>
        <taxon>Eukaryota</taxon>
        <taxon>Viridiplantae</taxon>
        <taxon>Streptophyta</taxon>
        <taxon>Embryophyta</taxon>
        <taxon>Tracheophyta</taxon>
        <taxon>Spermatophyta</taxon>
        <taxon>Magnoliopsida</taxon>
        <taxon>Ranunculales</taxon>
        <taxon>Menispermaceae</taxon>
        <taxon>Menispermoideae</taxon>
        <taxon>Cissampelideae</taxon>
        <taxon>Stephania</taxon>
    </lineage>
</organism>
<dbReference type="EMBL" id="JBBNAF010000008">
    <property type="protein sequence ID" value="KAK9120797.1"/>
    <property type="molecule type" value="Genomic_DNA"/>
</dbReference>
<proteinExistence type="predicted"/>
<dbReference type="PANTHER" id="PTHR33639:SF1">
    <property type="entry name" value="T23E23.25"/>
    <property type="match status" value="1"/>
</dbReference>
<evidence type="ECO:0000313" key="2">
    <source>
        <dbReference type="Proteomes" id="UP001420932"/>
    </source>
</evidence>
<keyword evidence="2" id="KW-1185">Reference proteome</keyword>